<name>A0AAC8YE05_9ACTN</name>
<protein>
    <submittedName>
        <fullName evidence="2">Uncharacterized protein</fullName>
    </submittedName>
</protein>
<reference evidence="2 4" key="2">
    <citation type="submission" date="2016-02" db="EMBL/GenBank/DDBJ databases">
        <title>Complete Genome Sequence of Propionibacterium acidipropionici ATCC 55737.</title>
        <authorList>
            <person name="Luna Flores C.H."/>
            <person name="Nielsen L.K."/>
            <person name="Marcellin E."/>
        </authorList>
    </citation>
    <scope>NUCLEOTIDE SEQUENCE [LARGE SCALE GENOMIC DNA]</scope>
    <source>
        <strain evidence="2 4">ATCC 55737</strain>
    </source>
</reference>
<dbReference type="SUPFAM" id="SSF103084">
    <property type="entry name" value="Holliday junction resolvase RusA"/>
    <property type="match status" value="1"/>
</dbReference>
<dbReference type="Proteomes" id="UP000178666">
    <property type="component" value="Chromosome"/>
</dbReference>
<dbReference type="GO" id="GO:0006310">
    <property type="term" value="P:DNA recombination"/>
    <property type="evidence" value="ECO:0007669"/>
    <property type="project" value="InterPro"/>
</dbReference>
<dbReference type="Proteomes" id="UP000075221">
    <property type="component" value="Chromosome"/>
</dbReference>
<dbReference type="Gene3D" id="3.30.1330.70">
    <property type="entry name" value="Holliday junction resolvase RusA"/>
    <property type="match status" value="1"/>
</dbReference>
<dbReference type="InterPro" id="IPR036614">
    <property type="entry name" value="RusA-like_sf"/>
</dbReference>
<evidence type="ECO:0000313" key="3">
    <source>
        <dbReference type="EMBL" id="AOZ46128.1"/>
    </source>
</evidence>
<evidence type="ECO:0000313" key="2">
    <source>
        <dbReference type="EMBL" id="AMS04639.1"/>
    </source>
</evidence>
<dbReference type="EMBL" id="CP015970">
    <property type="protein sequence ID" value="AOZ46128.1"/>
    <property type="molecule type" value="Genomic_DNA"/>
</dbReference>
<reference evidence="3 5" key="1">
    <citation type="journal article" date="2016" name="Plant Dis.">
        <title>Improved production of propionic acid using genome shuffling.</title>
        <authorList>
            <person name="Luna-Flores C.H."/>
            <person name="Palfreyman R.W."/>
            <person name="Kromer J.O."/>
            <person name="Nielsen L.K."/>
            <person name="Marcellin E."/>
        </authorList>
    </citation>
    <scope>NUCLEOTIDE SEQUENCE [LARGE SCALE GENOMIC DNA]</scope>
    <source>
        <strain evidence="3 5">F3E8</strain>
    </source>
</reference>
<organism evidence="2 4">
    <name type="scientific">Acidipropionibacterium acidipropionici</name>
    <dbReference type="NCBI Taxonomy" id="1748"/>
    <lineage>
        <taxon>Bacteria</taxon>
        <taxon>Bacillati</taxon>
        <taxon>Actinomycetota</taxon>
        <taxon>Actinomycetes</taxon>
        <taxon>Propionibacteriales</taxon>
        <taxon>Propionibacteriaceae</taxon>
        <taxon>Acidipropionibacterium</taxon>
    </lineage>
</organism>
<dbReference type="Pfam" id="PF05866">
    <property type="entry name" value="RusA"/>
    <property type="match status" value="1"/>
</dbReference>
<dbReference type="EMBL" id="CP014352">
    <property type="protein sequence ID" value="AMS04639.1"/>
    <property type="molecule type" value="Genomic_DNA"/>
</dbReference>
<evidence type="ECO:0000256" key="1">
    <source>
        <dbReference type="SAM" id="MobiDB-lite"/>
    </source>
</evidence>
<proteinExistence type="predicted"/>
<evidence type="ECO:0000313" key="5">
    <source>
        <dbReference type="Proteomes" id="UP000178666"/>
    </source>
</evidence>
<dbReference type="AlphaFoldDB" id="A0AAC8YE05"/>
<dbReference type="GO" id="GO:0006281">
    <property type="term" value="P:DNA repair"/>
    <property type="evidence" value="ECO:0007669"/>
    <property type="project" value="InterPro"/>
</dbReference>
<keyword evidence="5" id="KW-1185">Reference proteome</keyword>
<dbReference type="InterPro" id="IPR008822">
    <property type="entry name" value="Endonuclease_RusA-like"/>
</dbReference>
<evidence type="ECO:0000313" key="4">
    <source>
        <dbReference type="Proteomes" id="UP000075221"/>
    </source>
</evidence>
<gene>
    <name evidence="3" type="ORF">A8L58_04700</name>
    <name evidence="2" type="ORF">AXH35_03235</name>
</gene>
<dbReference type="RefSeq" id="WP_062819055.1">
    <property type="nucleotide sequence ID" value="NZ_CP014352.1"/>
</dbReference>
<dbReference type="GO" id="GO:0000287">
    <property type="term" value="F:magnesium ion binding"/>
    <property type="evidence" value="ECO:0007669"/>
    <property type="project" value="InterPro"/>
</dbReference>
<sequence length="164" mass="17960">MLTVTVHGTPRPKPDPRCFGRGGHHHLSIPANSPGYAQWRERCTEAGRALAAQQRFPKGEPVGLMITVTVPRPTSHYRTGKNAHLLRSTAPAFPLSRSHGDIDKIQRLILDALTDSGVWGDDSQAVHVEATKCYPDDPGSPDSLEHPGAVIRIWNLKEDTECTS</sequence>
<accession>A0AAC8YE05</accession>
<feature type="region of interest" description="Disordered" evidence="1">
    <location>
        <begin position="1"/>
        <end position="20"/>
    </location>
</feature>